<comment type="subcellular location">
    <subcellularLocation>
        <location evidence="1">Cell inner membrane</location>
        <topology evidence="1">Multi-pass membrane protein</topology>
    </subcellularLocation>
</comment>
<feature type="transmembrane region" description="Helical" evidence="9">
    <location>
        <begin position="58"/>
        <end position="75"/>
    </location>
</feature>
<evidence type="ECO:0000256" key="6">
    <source>
        <dbReference type="ARBA" id="ARBA00022989"/>
    </source>
</evidence>
<evidence type="ECO:0000256" key="8">
    <source>
        <dbReference type="ARBA" id="ARBA00038436"/>
    </source>
</evidence>
<comment type="caution">
    <text evidence="11">The sequence shown here is derived from an EMBL/GenBank/DDBJ whole genome shotgun (WGS) entry which is preliminary data.</text>
</comment>
<gene>
    <name evidence="11" type="ORF">GGC33_11620</name>
</gene>
<keyword evidence="6 9" id="KW-1133">Transmembrane helix</keyword>
<evidence type="ECO:0000256" key="2">
    <source>
        <dbReference type="ARBA" id="ARBA00022448"/>
    </source>
</evidence>
<keyword evidence="7 9" id="KW-0472">Membrane</keyword>
<organism evidence="11 12">
    <name type="scientific">Cyanobacterium aponinum 0216</name>
    <dbReference type="NCBI Taxonomy" id="2676140"/>
    <lineage>
        <taxon>Bacteria</taxon>
        <taxon>Bacillati</taxon>
        <taxon>Cyanobacteriota</taxon>
        <taxon>Cyanophyceae</taxon>
        <taxon>Oscillatoriophycideae</taxon>
        <taxon>Chroococcales</taxon>
        <taxon>Geminocystaceae</taxon>
        <taxon>Cyanobacterium</taxon>
    </lineage>
</organism>
<dbReference type="GO" id="GO:0005886">
    <property type="term" value="C:plasma membrane"/>
    <property type="evidence" value="ECO:0007669"/>
    <property type="project" value="UniProtKB-SubCell"/>
</dbReference>
<evidence type="ECO:0000256" key="7">
    <source>
        <dbReference type="ARBA" id="ARBA00023136"/>
    </source>
</evidence>
<dbReference type="PANTHER" id="PTHR35011">
    <property type="entry name" value="2,3-DIKETO-L-GULONATE TRAP TRANSPORTER SMALL PERMEASE PROTEIN YIAM"/>
    <property type="match status" value="1"/>
</dbReference>
<evidence type="ECO:0000256" key="4">
    <source>
        <dbReference type="ARBA" id="ARBA00022519"/>
    </source>
</evidence>
<dbReference type="EMBL" id="WMIA01000014">
    <property type="protein sequence ID" value="MTF39570.1"/>
    <property type="molecule type" value="Genomic_DNA"/>
</dbReference>
<keyword evidence="4" id="KW-0997">Cell inner membrane</keyword>
<sequence length="180" mass="20386">MGIALKISKIIDNISEWCGKISYGLVLVMIALGVWNVLGRYIGKIFGENLSSNSFIELQWYVFDIIFFLGAAYALKVDSHVRVDLFYKDFSPKLKALVNILGVVLFVFPFCGVVIYFSWQYVANSWQIWEISADEGGLPRYPIKTMILVSPFLLILQGISEIIKNLDIFLNNSSVKVNES</sequence>
<evidence type="ECO:0000256" key="5">
    <source>
        <dbReference type="ARBA" id="ARBA00022692"/>
    </source>
</evidence>
<name>A0A844GU34_9CHRO</name>
<keyword evidence="3" id="KW-1003">Cell membrane</keyword>
<comment type="similarity">
    <text evidence="8">Belongs to the TRAP transporter small permease family.</text>
</comment>
<evidence type="ECO:0000313" key="11">
    <source>
        <dbReference type="EMBL" id="MTF39570.1"/>
    </source>
</evidence>
<feature type="transmembrane region" description="Helical" evidence="9">
    <location>
        <begin position="96"/>
        <end position="121"/>
    </location>
</feature>
<keyword evidence="5 9" id="KW-0812">Transmembrane</keyword>
<dbReference type="InterPro" id="IPR007387">
    <property type="entry name" value="TRAP_DctQ"/>
</dbReference>
<dbReference type="InterPro" id="IPR055348">
    <property type="entry name" value="DctQ"/>
</dbReference>
<proteinExistence type="inferred from homology"/>
<evidence type="ECO:0000256" key="9">
    <source>
        <dbReference type="SAM" id="Phobius"/>
    </source>
</evidence>
<keyword evidence="2" id="KW-0813">Transport</keyword>
<dbReference type="AlphaFoldDB" id="A0A844GU34"/>
<evidence type="ECO:0000256" key="3">
    <source>
        <dbReference type="ARBA" id="ARBA00022475"/>
    </source>
</evidence>
<protein>
    <submittedName>
        <fullName evidence="11">TRAP transporter small permease subunit</fullName>
    </submittedName>
</protein>
<dbReference type="RefSeq" id="WP_015220010.1">
    <property type="nucleotide sequence ID" value="NZ_WMIA01000014.1"/>
</dbReference>
<dbReference type="Proteomes" id="UP000437131">
    <property type="component" value="Unassembled WGS sequence"/>
</dbReference>
<feature type="domain" description="Tripartite ATP-independent periplasmic transporters DctQ component" evidence="10">
    <location>
        <begin position="29"/>
        <end position="165"/>
    </location>
</feature>
<evidence type="ECO:0000259" key="10">
    <source>
        <dbReference type="Pfam" id="PF04290"/>
    </source>
</evidence>
<dbReference type="Pfam" id="PF04290">
    <property type="entry name" value="DctQ"/>
    <property type="match status" value="1"/>
</dbReference>
<reference evidence="11 12" key="1">
    <citation type="submission" date="2019-11" db="EMBL/GenBank/DDBJ databases">
        <title>Isolation of a new High Light Tolerant Cyanobacteria.</title>
        <authorList>
            <person name="Dobson Z."/>
            <person name="Vaughn N."/>
            <person name="Vaughn M."/>
            <person name="Fromme P."/>
            <person name="Mazor Y."/>
        </authorList>
    </citation>
    <scope>NUCLEOTIDE SEQUENCE [LARGE SCALE GENOMIC DNA]</scope>
    <source>
        <strain evidence="11 12">0216</strain>
    </source>
</reference>
<dbReference type="PANTHER" id="PTHR35011:SF4">
    <property type="entry name" value="SLL1102 PROTEIN"/>
    <property type="match status" value="1"/>
</dbReference>
<evidence type="ECO:0000313" key="12">
    <source>
        <dbReference type="Proteomes" id="UP000437131"/>
    </source>
</evidence>
<feature type="transmembrane region" description="Helical" evidence="9">
    <location>
        <begin position="21"/>
        <end position="38"/>
    </location>
</feature>
<evidence type="ECO:0000256" key="1">
    <source>
        <dbReference type="ARBA" id="ARBA00004429"/>
    </source>
</evidence>
<accession>A0A844GU34</accession>